<accession>A0A9P8TQW3</accession>
<name>A0A9P8TQW3_WICPI</name>
<dbReference type="EMBL" id="JAEUBG010000673">
    <property type="protein sequence ID" value="KAH3687679.1"/>
    <property type="molecule type" value="Genomic_DNA"/>
</dbReference>
<dbReference type="Proteomes" id="UP000774326">
    <property type="component" value="Unassembled WGS sequence"/>
</dbReference>
<comment type="caution">
    <text evidence="1">The sequence shown here is derived from an EMBL/GenBank/DDBJ whole genome shotgun (WGS) entry which is preliminary data.</text>
</comment>
<organism evidence="1 2">
    <name type="scientific">Wickerhamomyces pijperi</name>
    <name type="common">Yeast</name>
    <name type="synonym">Pichia pijperi</name>
    <dbReference type="NCBI Taxonomy" id="599730"/>
    <lineage>
        <taxon>Eukaryota</taxon>
        <taxon>Fungi</taxon>
        <taxon>Dikarya</taxon>
        <taxon>Ascomycota</taxon>
        <taxon>Saccharomycotina</taxon>
        <taxon>Saccharomycetes</taxon>
        <taxon>Phaffomycetales</taxon>
        <taxon>Wickerhamomycetaceae</taxon>
        <taxon>Wickerhamomyces</taxon>
    </lineage>
</organism>
<evidence type="ECO:0000313" key="2">
    <source>
        <dbReference type="Proteomes" id="UP000774326"/>
    </source>
</evidence>
<reference evidence="1" key="1">
    <citation type="journal article" date="2021" name="Open Biol.">
        <title>Shared evolutionary footprints suggest mitochondrial oxidative damage underlies multiple complex I losses in fungi.</title>
        <authorList>
            <person name="Schikora-Tamarit M.A."/>
            <person name="Marcet-Houben M."/>
            <person name="Nosek J."/>
            <person name="Gabaldon T."/>
        </authorList>
    </citation>
    <scope>NUCLEOTIDE SEQUENCE</scope>
    <source>
        <strain evidence="1">CBS2887</strain>
    </source>
</reference>
<dbReference type="AlphaFoldDB" id="A0A9P8TQW3"/>
<proteinExistence type="predicted"/>
<reference evidence="1" key="2">
    <citation type="submission" date="2021-01" db="EMBL/GenBank/DDBJ databases">
        <authorList>
            <person name="Schikora-Tamarit M.A."/>
        </authorList>
    </citation>
    <scope>NUCLEOTIDE SEQUENCE</scope>
    <source>
        <strain evidence="1">CBS2887</strain>
    </source>
</reference>
<evidence type="ECO:0000313" key="1">
    <source>
        <dbReference type="EMBL" id="KAH3687679.1"/>
    </source>
</evidence>
<gene>
    <name evidence="1" type="ORF">WICPIJ_001339</name>
</gene>
<sequence length="137" mass="15762">MWSINLLPGKSRVSRILMDDVFPKVMGPFTPKQQVINRIWSSKTQGASGTRSVRLQRIIMSTVKGMMKVAKMKTMESLQDPRPTGLDSSELLPIQSPFLESLFIRGNFPVLRMRYQWNVLELTVLLVEMLERFQTGF</sequence>
<keyword evidence="2" id="KW-1185">Reference proteome</keyword>
<protein>
    <submittedName>
        <fullName evidence="1">Uncharacterized protein</fullName>
    </submittedName>
</protein>
<dbReference type="OrthoDB" id="4100655at2759"/>